<accession>A0A9W8HSH0</accession>
<evidence type="ECO:0000313" key="2">
    <source>
        <dbReference type="Proteomes" id="UP001140094"/>
    </source>
</evidence>
<dbReference type="PANTHER" id="PTHR35020">
    <property type="entry name" value="N-ACETYLGLUCOSAMINE-INDUCED PROTEIN 1"/>
    <property type="match status" value="1"/>
</dbReference>
<gene>
    <name evidence="1" type="ORF">H4R20_005582</name>
</gene>
<proteinExistence type="predicted"/>
<comment type="caution">
    <text evidence="1">The sequence shown here is derived from an EMBL/GenBank/DDBJ whole genome shotgun (WGS) entry which is preliminary data.</text>
</comment>
<dbReference type="Pfam" id="PF12239">
    <property type="entry name" value="DUF3605"/>
    <property type="match status" value="1"/>
</dbReference>
<organism evidence="1 2">
    <name type="scientific">Coemansia guatemalensis</name>
    <dbReference type="NCBI Taxonomy" id="2761395"/>
    <lineage>
        <taxon>Eukaryota</taxon>
        <taxon>Fungi</taxon>
        <taxon>Fungi incertae sedis</taxon>
        <taxon>Zoopagomycota</taxon>
        <taxon>Kickxellomycotina</taxon>
        <taxon>Kickxellomycetes</taxon>
        <taxon>Kickxellales</taxon>
        <taxon>Kickxellaceae</taxon>
        <taxon>Coemansia</taxon>
    </lineage>
</organism>
<sequence>MDLDSITDIEGNLSQNATYKAKEAAEIEANANMRCAREPLSWKELKEIVAAEDPSKMGKRCYEVQLEYEKLKLMVKKEYGTMFEYLKTHVLTDFVAQTKEPEFDPSTPLTASNLLLVKADFPYYFEEGVEHWIIWCTKYLPVGNVCPDAAAKVIKQAFGNDAEWTYLVNIVENQSVQELSHGHIFVKRSPDAVPAATKNDSKQQ</sequence>
<dbReference type="Proteomes" id="UP001140094">
    <property type="component" value="Unassembled WGS sequence"/>
</dbReference>
<dbReference type="GO" id="GO:0005737">
    <property type="term" value="C:cytoplasm"/>
    <property type="evidence" value="ECO:0007669"/>
    <property type="project" value="TreeGrafter"/>
</dbReference>
<protein>
    <submittedName>
        <fullName evidence="1">Uncharacterized protein</fullName>
    </submittedName>
</protein>
<dbReference type="PANTHER" id="PTHR35020:SF2">
    <property type="entry name" value="N-ACETYLGLUCOSAMINE-INDUCED PROTEIN 1"/>
    <property type="match status" value="1"/>
</dbReference>
<keyword evidence="2" id="KW-1185">Reference proteome</keyword>
<reference evidence="1" key="1">
    <citation type="submission" date="2022-07" db="EMBL/GenBank/DDBJ databases">
        <title>Phylogenomic reconstructions and comparative analyses of Kickxellomycotina fungi.</title>
        <authorList>
            <person name="Reynolds N.K."/>
            <person name="Stajich J.E."/>
            <person name="Barry K."/>
            <person name="Grigoriev I.V."/>
            <person name="Crous P."/>
            <person name="Smith M.E."/>
        </authorList>
    </citation>
    <scope>NUCLEOTIDE SEQUENCE</scope>
    <source>
        <strain evidence="1">NRRL 1565</strain>
    </source>
</reference>
<dbReference type="AlphaFoldDB" id="A0A9W8HSH0"/>
<dbReference type="OrthoDB" id="498286at2759"/>
<evidence type="ECO:0000313" key="1">
    <source>
        <dbReference type="EMBL" id="KAJ2796292.1"/>
    </source>
</evidence>
<dbReference type="EMBL" id="JANBUO010001943">
    <property type="protein sequence ID" value="KAJ2796292.1"/>
    <property type="molecule type" value="Genomic_DNA"/>
</dbReference>
<dbReference type="InterPro" id="IPR022036">
    <property type="entry name" value="DUF3605"/>
</dbReference>
<name>A0A9W8HSH0_9FUNG</name>
<dbReference type="GO" id="GO:0006044">
    <property type="term" value="P:N-acetylglucosamine metabolic process"/>
    <property type="evidence" value="ECO:0007669"/>
    <property type="project" value="TreeGrafter"/>
</dbReference>